<keyword evidence="3 4" id="KW-0732">Signal</keyword>
<feature type="domain" description="Periplasmic binding protein" evidence="5">
    <location>
        <begin position="51"/>
        <end position="300"/>
    </location>
</feature>
<reference evidence="6" key="1">
    <citation type="submission" date="2020-07" db="EMBL/GenBank/DDBJ databases">
        <title>Nitrate ammonifying Pseudomonas campi sp. nov. isolated from German agricultural grassland.</title>
        <authorList>
            <person name="Timsy T."/>
            <person name="Ulrich A."/>
            <person name="Spanner T."/>
            <person name="Foesel B."/>
            <person name="Kolb S."/>
            <person name="Horn M.A."/>
            <person name="Behrendt U."/>
        </authorList>
    </citation>
    <scope>NUCLEOTIDE SEQUENCE</scope>
    <source>
        <strain evidence="6">S1-A32-2</strain>
    </source>
</reference>
<accession>A0A6M8G7H3</accession>
<evidence type="ECO:0000256" key="2">
    <source>
        <dbReference type="ARBA" id="ARBA00007639"/>
    </source>
</evidence>
<dbReference type="CDD" id="cd06306">
    <property type="entry name" value="PBP1_TorT-like"/>
    <property type="match status" value="1"/>
</dbReference>
<evidence type="ECO:0000313" key="6">
    <source>
        <dbReference type="EMBL" id="QKE64825.1"/>
    </source>
</evidence>
<protein>
    <submittedName>
        <fullName evidence="6">TMAO reductase system periplasmic protein TorT</fullName>
    </submittedName>
</protein>
<dbReference type="SUPFAM" id="SSF53822">
    <property type="entry name" value="Periplasmic binding protein-like I"/>
    <property type="match status" value="1"/>
</dbReference>
<dbReference type="PANTHER" id="PTHR46847">
    <property type="entry name" value="D-ALLOSE-BINDING PERIPLASMIC PROTEIN-RELATED"/>
    <property type="match status" value="1"/>
</dbReference>
<comment type="similarity">
    <text evidence="2">Belongs to the bacterial solute-binding protein 2 family.</text>
</comment>
<evidence type="ECO:0000313" key="7">
    <source>
        <dbReference type="Proteomes" id="UP000501379"/>
    </source>
</evidence>
<dbReference type="Gene3D" id="3.40.50.2300">
    <property type="match status" value="2"/>
</dbReference>
<dbReference type="GO" id="GO:0055085">
    <property type="term" value="P:transmembrane transport"/>
    <property type="evidence" value="ECO:0007669"/>
    <property type="project" value="UniProtKB-ARBA"/>
</dbReference>
<gene>
    <name evidence="6" type="primary">torT</name>
    <name evidence="6" type="ORF">HNE05_16195</name>
</gene>
<dbReference type="AlphaFoldDB" id="A0A6M8G7H3"/>
<dbReference type="PANTHER" id="PTHR46847:SF1">
    <property type="entry name" value="D-ALLOSE-BINDING PERIPLASMIC PROTEIN-RELATED"/>
    <property type="match status" value="1"/>
</dbReference>
<evidence type="ECO:0000259" key="5">
    <source>
        <dbReference type="Pfam" id="PF13407"/>
    </source>
</evidence>
<dbReference type="GO" id="GO:0030313">
    <property type="term" value="C:cell envelope"/>
    <property type="evidence" value="ECO:0007669"/>
    <property type="project" value="UniProtKB-SubCell"/>
</dbReference>
<evidence type="ECO:0000256" key="3">
    <source>
        <dbReference type="ARBA" id="ARBA00022729"/>
    </source>
</evidence>
<dbReference type="NCBIfam" id="NF008185">
    <property type="entry name" value="PRK10936.1"/>
    <property type="match status" value="1"/>
</dbReference>
<dbReference type="EMBL" id="CP053697">
    <property type="protein sequence ID" value="QKE64825.1"/>
    <property type="molecule type" value="Genomic_DNA"/>
</dbReference>
<dbReference type="Pfam" id="PF13407">
    <property type="entry name" value="Peripla_BP_4"/>
    <property type="match status" value="1"/>
</dbReference>
<evidence type="ECO:0000256" key="1">
    <source>
        <dbReference type="ARBA" id="ARBA00004196"/>
    </source>
</evidence>
<organism evidence="6 7">
    <name type="scientific">Aquipseudomonas campi</name>
    <dbReference type="NCBI Taxonomy" id="2731681"/>
    <lineage>
        <taxon>Bacteria</taxon>
        <taxon>Pseudomonadati</taxon>
        <taxon>Pseudomonadota</taxon>
        <taxon>Gammaproteobacteria</taxon>
        <taxon>Pseudomonadales</taxon>
        <taxon>Pseudomonadaceae</taxon>
        <taxon>Aquipseudomonas</taxon>
    </lineage>
</organism>
<sequence>MRALKGLLFCLCLTSLQAVADWYPVAVQADGQPLNYQPLARAAQAWRICALLPHGKDRYWWGVAWGLDDEAARQGVRLGIYEAGGYENPQTQIAQLQACRAQKADAYVIASINTTDLCPLIAQLQGEGKPVIDLVNRLDCAGISARSQVSFADMMREVLAYIEGSREPGPFSIGWLPGPQGAGWVADGESSLHQALQNQPVTLYHGGYAPVDRASQAQLVRRLLSEHSDVDYLLGNAEAAGFAAQLVQTSGNHYRAQVLATYTTERIIEQIRDGFILAAPTDSPVLQARIAIDLAVRALERQPHPRLVSPLIEMLDQRSLSRFDISRLMPPEGHWMIRRDLPQ</sequence>
<name>A0A6M8G7H3_9GAMM</name>
<proteinExistence type="inferred from homology"/>
<comment type="subcellular location">
    <subcellularLocation>
        <location evidence="1">Cell envelope</location>
    </subcellularLocation>
</comment>
<dbReference type="InterPro" id="IPR028082">
    <property type="entry name" value="Peripla_BP_I"/>
</dbReference>
<feature type="chain" id="PRO_5026901499" evidence="4">
    <location>
        <begin position="21"/>
        <end position="343"/>
    </location>
</feature>
<dbReference type="KEGG" id="pcam:HNE05_16195"/>
<dbReference type="GO" id="GO:0030246">
    <property type="term" value="F:carbohydrate binding"/>
    <property type="evidence" value="ECO:0007669"/>
    <property type="project" value="UniProtKB-ARBA"/>
</dbReference>
<dbReference type="Proteomes" id="UP000501379">
    <property type="component" value="Chromosome"/>
</dbReference>
<dbReference type="RefSeq" id="WP_173210102.1">
    <property type="nucleotide sequence ID" value="NZ_CP053697.2"/>
</dbReference>
<dbReference type="InterPro" id="IPR025997">
    <property type="entry name" value="SBP_2_dom"/>
</dbReference>
<keyword evidence="7" id="KW-1185">Reference proteome</keyword>
<evidence type="ECO:0000256" key="4">
    <source>
        <dbReference type="SAM" id="SignalP"/>
    </source>
</evidence>
<feature type="signal peptide" evidence="4">
    <location>
        <begin position="1"/>
        <end position="20"/>
    </location>
</feature>